<dbReference type="AlphaFoldDB" id="A0A9D9EW03"/>
<evidence type="ECO:0000313" key="3">
    <source>
        <dbReference type="Proteomes" id="UP000823661"/>
    </source>
</evidence>
<gene>
    <name evidence="2" type="ORF">IAC06_07355</name>
</gene>
<dbReference type="CDD" id="cd02966">
    <property type="entry name" value="TlpA_like_family"/>
    <property type="match status" value="1"/>
</dbReference>
<dbReference type="GO" id="GO:0016209">
    <property type="term" value="F:antioxidant activity"/>
    <property type="evidence" value="ECO:0007669"/>
    <property type="project" value="InterPro"/>
</dbReference>
<dbReference type="Proteomes" id="UP000823661">
    <property type="component" value="Unassembled WGS sequence"/>
</dbReference>
<dbReference type="PANTHER" id="PTHR42852:SF17">
    <property type="entry name" value="THIOREDOXIN-LIKE PROTEIN HI_1115"/>
    <property type="match status" value="1"/>
</dbReference>
<name>A0A9D9EW03_9BACT</name>
<reference evidence="2" key="2">
    <citation type="journal article" date="2021" name="PeerJ">
        <title>Extensive microbial diversity within the chicken gut microbiome revealed by metagenomics and culture.</title>
        <authorList>
            <person name="Gilroy R."/>
            <person name="Ravi A."/>
            <person name="Getino M."/>
            <person name="Pursley I."/>
            <person name="Horton D.L."/>
            <person name="Alikhan N.F."/>
            <person name="Baker D."/>
            <person name="Gharbi K."/>
            <person name="Hall N."/>
            <person name="Watson M."/>
            <person name="Adriaenssens E.M."/>
            <person name="Foster-Nyarko E."/>
            <person name="Jarju S."/>
            <person name="Secka A."/>
            <person name="Antonio M."/>
            <person name="Oren A."/>
            <person name="Chaudhuri R.R."/>
            <person name="La Ragione R."/>
            <person name="Hildebrand F."/>
            <person name="Pallen M.J."/>
        </authorList>
    </citation>
    <scope>NUCLEOTIDE SEQUENCE</scope>
    <source>
        <strain evidence="2">B1-20833</strain>
    </source>
</reference>
<dbReference type="SUPFAM" id="SSF52833">
    <property type="entry name" value="Thioredoxin-like"/>
    <property type="match status" value="1"/>
</dbReference>
<organism evidence="2 3">
    <name type="scientific">Candidatus Cryptobacteroides intestinavium</name>
    <dbReference type="NCBI Taxonomy" id="2840766"/>
    <lineage>
        <taxon>Bacteria</taxon>
        <taxon>Pseudomonadati</taxon>
        <taxon>Bacteroidota</taxon>
        <taxon>Bacteroidia</taxon>
        <taxon>Bacteroidales</taxon>
        <taxon>Candidatus Cryptobacteroides</taxon>
    </lineage>
</organism>
<dbReference type="InterPro" id="IPR036249">
    <property type="entry name" value="Thioredoxin-like_sf"/>
</dbReference>
<dbReference type="PROSITE" id="PS51352">
    <property type="entry name" value="THIOREDOXIN_2"/>
    <property type="match status" value="1"/>
</dbReference>
<proteinExistence type="predicted"/>
<dbReference type="InterPro" id="IPR000866">
    <property type="entry name" value="AhpC/TSA"/>
</dbReference>
<dbReference type="PANTHER" id="PTHR42852">
    <property type="entry name" value="THIOL:DISULFIDE INTERCHANGE PROTEIN DSBE"/>
    <property type="match status" value="1"/>
</dbReference>
<comment type="caution">
    <text evidence="2">The sequence shown here is derived from an EMBL/GenBank/DDBJ whole genome shotgun (WGS) entry which is preliminary data.</text>
</comment>
<dbReference type="InterPro" id="IPR050553">
    <property type="entry name" value="Thioredoxin_ResA/DsbE_sf"/>
</dbReference>
<sequence>MSRVSKDIPRWIRWTVYALLTIFCLASCIKDRIPQGADLEIGERLPEFSVTMNDGSTVSTADLLGDISCIVFFHTGCPDCRKTLPLIQELYDRYGNGTARFVCISREEGAGPVAEYWSANGYTIPYSAQDDRRIYNLFATFAVPRIYLSDSGGTIRYIYSDNPLPDFNGLESAISTLLYDKSPD</sequence>
<dbReference type="Gene3D" id="3.40.30.10">
    <property type="entry name" value="Glutaredoxin"/>
    <property type="match status" value="1"/>
</dbReference>
<accession>A0A9D9EW03</accession>
<dbReference type="InterPro" id="IPR013766">
    <property type="entry name" value="Thioredoxin_domain"/>
</dbReference>
<protein>
    <submittedName>
        <fullName evidence="2">TlpA family protein disulfide reductase</fullName>
    </submittedName>
</protein>
<dbReference type="GO" id="GO:0016491">
    <property type="term" value="F:oxidoreductase activity"/>
    <property type="evidence" value="ECO:0007669"/>
    <property type="project" value="InterPro"/>
</dbReference>
<reference evidence="2" key="1">
    <citation type="submission" date="2020-10" db="EMBL/GenBank/DDBJ databases">
        <authorList>
            <person name="Gilroy R."/>
        </authorList>
    </citation>
    <scope>NUCLEOTIDE SEQUENCE</scope>
    <source>
        <strain evidence="2">B1-20833</strain>
    </source>
</reference>
<dbReference type="Pfam" id="PF00578">
    <property type="entry name" value="AhpC-TSA"/>
    <property type="match status" value="1"/>
</dbReference>
<feature type="domain" description="Thioredoxin" evidence="1">
    <location>
        <begin position="39"/>
        <end position="179"/>
    </location>
</feature>
<dbReference type="EMBL" id="JADIMI010000070">
    <property type="protein sequence ID" value="MBO8452681.1"/>
    <property type="molecule type" value="Genomic_DNA"/>
</dbReference>
<evidence type="ECO:0000313" key="2">
    <source>
        <dbReference type="EMBL" id="MBO8452681.1"/>
    </source>
</evidence>
<evidence type="ECO:0000259" key="1">
    <source>
        <dbReference type="PROSITE" id="PS51352"/>
    </source>
</evidence>